<dbReference type="SUPFAM" id="SSF51306">
    <property type="entry name" value="LexA/Signal peptidase"/>
    <property type="match status" value="1"/>
</dbReference>
<sequence length="104" mass="11646">MNSLGRLPWRRLLVRGPSMAPTLRDGDVVLVRPRARPEPGSVVLVRWPQRPQQLSVKRAVCREGDGWRVVGDNAAGSTDSRELGPAAVLGEVRWRLWPHPGRVR</sequence>
<gene>
    <name evidence="5" type="ORF">JOF55_001442</name>
</gene>
<evidence type="ECO:0000256" key="2">
    <source>
        <dbReference type="ARBA" id="ARBA00022801"/>
    </source>
</evidence>
<dbReference type="PANTHER" id="PTHR12383">
    <property type="entry name" value="PROTEASE FAMILY S26 MITOCHONDRIAL INNER MEMBRANE PROTEASE-RELATED"/>
    <property type="match status" value="1"/>
</dbReference>
<evidence type="ECO:0000259" key="4">
    <source>
        <dbReference type="Pfam" id="PF00717"/>
    </source>
</evidence>
<dbReference type="EMBL" id="JAVDXW010000001">
    <property type="protein sequence ID" value="MDR7301261.1"/>
    <property type="molecule type" value="Genomic_DNA"/>
</dbReference>
<protein>
    <submittedName>
        <fullName evidence="5">Nickel-type superoxide dismutase maturation protease</fullName>
    </submittedName>
</protein>
<feature type="domain" description="Peptidase S24/S26A/S26B/S26C" evidence="4">
    <location>
        <begin position="12"/>
        <end position="77"/>
    </location>
</feature>
<evidence type="ECO:0000313" key="5">
    <source>
        <dbReference type="EMBL" id="MDR7301261.1"/>
    </source>
</evidence>
<keyword evidence="3" id="KW-0472">Membrane</keyword>
<comment type="caution">
    <text evidence="5">The sequence shown here is derived from an EMBL/GenBank/DDBJ whole genome shotgun (WGS) entry which is preliminary data.</text>
</comment>
<dbReference type="Gene3D" id="2.10.109.10">
    <property type="entry name" value="Umud Fragment, subunit A"/>
    <property type="match status" value="1"/>
</dbReference>
<dbReference type="Proteomes" id="UP001180845">
    <property type="component" value="Unassembled WGS sequence"/>
</dbReference>
<reference evidence="5" key="1">
    <citation type="submission" date="2023-07" db="EMBL/GenBank/DDBJ databases">
        <title>Sequencing the genomes of 1000 actinobacteria strains.</title>
        <authorList>
            <person name="Klenk H.-P."/>
        </authorList>
    </citation>
    <scope>NUCLEOTIDE SEQUENCE</scope>
    <source>
        <strain evidence="5">DSM 45977</strain>
    </source>
</reference>
<evidence type="ECO:0000256" key="1">
    <source>
        <dbReference type="ARBA" id="ARBA00004308"/>
    </source>
</evidence>
<dbReference type="AlphaFoldDB" id="A0AAE3ZCN0"/>
<keyword evidence="2" id="KW-0378">Hydrolase</keyword>
<dbReference type="Pfam" id="PF00717">
    <property type="entry name" value="Peptidase_S24"/>
    <property type="match status" value="1"/>
</dbReference>
<accession>A0AAE3ZCN0</accession>
<keyword evidence="5" id="KW-0645">Protease</keyword>
<dbReference type="InterPro" id="IPR015927">
    <property type="entry name" value="Peptidase_S24_S26A/B/C"/>
</dbReference>
<dbReference type="RefSeq" id="WP_310271421.1">
    <property type="nucleotide sequence ID" value="NZ_JAVDXW010000001.1"/>
</dbReference>
<dbReference type="InterPro" id="IPR052064">
    <property type="entry name" value="Mito_IMP1_subunit"/>
</dbReference>
<name>A0AAE3ZCN0_9ACTN</name>
<dbReference type="InterPro" id="IPR036286">
    <property type="entry name" value="LexA/Signal_pep-like_sf"/>
</dbReference>
<proteinExistence type="predicted"/>
<dbReference type="GO" id="GO:0004252">
    <property type="term" value="F:serine-type endopeptidase activity"/>
    <property type="evidence" value="ECO:0007669"/>
    <property type="project" value="InterPro"/>
</dbReference>
<evidence type="ECO:0000313" key="6">
    <source>
        <dbReference type="Proteomes" id="UP001180845"/>
    </source>
</evidence>
<dbReference type="GO" id="GO:0012505">
    <property type="term" value="C:endomembrane system"/>
    <property type="evidence" value="ECO:0007669"/>
    <property type="project" value="UniProtKB-SubCell"/>
</dbReference>
<comment type="subcellular location">
    <subcellularLocation>
        <location evidence="1">Endomembrane system</location>
    </subcellularLocation>
</comment>
<dbReference type="CDD" id="cd06530">
    <property type="entry name" value="S26_SPase_I"/>
    <property type="match status" value="1"/>
</dbReference>
<dbReference type="InterPro" id="IPR019533">
    <property type="entry name" value="Peptidase_S26"/>
</dbReference>
<evidence type="ECO:0000256" key="3">
    <source>
        <dbReference type="ARBA" id="ARBA00023136"/>
    </source>
</evidence>
<keyword evidence="6" id="KW-1185">Reference proteome</keyword>
<dbReference type="PANTHER" id="PTHR12383:SF16">
    <property type="entry name" value="MITOCHONDRIAL INNER MEMBRANE PROTEASE SUBUNIT 1"/>
    <property type="match status" value="1"/>
</dbReference>
<organism evidence="5 6">
    <name type="scientific">Haloactinomyces albus</name>
    <dbReference type="NCBI Taxonomy" id="1352928"/>
    <lineage>
        <taxon>Bacteria</taxon>
        <taxon>Bacillati</taxon>
        <taxon>Actinomycetota</taxon>
        <taxon>Actinomycetes</taxon>
        <taxon>Actinopolysporales</taxon>
        <taxon>Actinopolysporaceae</taxon>
        <taxon>Haloactinomyces</taxon>
    </lineage>
</organism>
<dbReference type="GO" id="GO:0006465">
    <property type="term" value="P:signal peptide processing"/>
    <property type="evidence" value="ECO:0007669"/>
    <property type="project" value="InterPro"/>
</dbReference>